<reference evidence="1 2" key="1">
    <citation type="submission" date="2019-01" db="EMBL/GenBank/DDBJ databases">
        <authorList>
            <person name="Febre-Alemany D.A."/>
            <person name="Fernandez-Morales A.P."/>
            <person name="Figueroa-Rodriguez V.A."/>
            <person name="Fumero-Velazquez J."/>
            <person name="Galindez-Couvertier J.M."/>
            <person name="Morales-Colon V.I."/>
            <person name="Ocasio-Caldero C.E."/>
            <person name="Perez-Torres A.D."/>
            <person name="Pescador-Vega R.F."/>
            <person name="Rivera-Rodriguez A.M."/>
            <person name="Fernandez-Martinez M."/>
            <person name="Rubin M.R."/>
            <person name="Vazquez E."/>
            <person name="Garlena R.A."/>
            <person name="Russell D.A."/>
            <person name="Pope W.H."/>
            <person name="Jacobs-Sera D."/>
            <person name="Hatfull G.F."/>
        </authorList>
    </citation>
    <scope>NUCLEOTIDE SEQUENCE [LARGE SCALE GENOMIC DNA]</scope>
</reference>
<accession>A0A410TE15</accession>
<name>A0A410TE15_9CAUD</name>
<dbReference type="Proteomes" id="UP000290362">
    <property type="component" value="Segment"/>
</dbReference>
<keyword evidence="2" id="KW-1185">Reference proteome</keyword>
<gene>
    <name evidence="1" type="primary">17</name>
    <name evidence="1" type="ORF">SEA_NOSILAM_17</name>
</gene>
<organism evidence="1 2">
    <name type="scientific">Gordonia phage NosilaM</name>
    <dbReference type="NCBI Taxonomy" id="2507863"/>
    <lineage>
        <taxon>Viruses</taxon>
        <taxon>Duplodnaviria</taxon>
        <taxon>Heunggongvirae</taxon>
        <taxon>Uroviricota</taxon>
        <taxon>Caudoviricetes</taxon>
        <taxon>Zierdtviridae</taxon>
        <taxon>Emilbogenvirinae</taxon>
        <taxon>Kablunavirus</taxon>
        <taxon>Kablunavirus nosilaM</taxon>
    </lineage>
</organism>
<dbReference type="GeneID" id="65118852"/>
<sequence length="89" mass="9943">MSDHIARPVAELKVLKRIDADRVGRVLKQDQESMRTMSKADLQKVLDQAEADMTRCYDASATLREVGNQLADVMIEALTTAADRGLKIR</sequence>
<proteinExistence type="predicted"/>
<dbReference type="KEGG" id="vg:65118852"/>
<evidence type="ECO:0000313" key="2">
    <source>
        <dbReference type="Proteomes" id="UP000290362"/>
    </source>
</evidence>
<evidence type="ECO:0000313" key="1">
    <source>
        <dbReference type="EMBL" id="QAU07260.1"/>
    </source>
</evidence>
<dbReference type="RefSeq" id="YP_010101141.1">
    <property type="nucleotide sequence ID" value="NC_055788.1"/>
</dbReference>
<dbReference type="EMBL" id="MK376962">
    <property type="protein sequence ID" value="QAU07260.1"/>
    <property type="molecule type" value="Genomic_DNA"/>
</dbReference>
<protein>
    <submittedName>
        <fullName evidence="1">Uncharacterized protein</fullName>
    </submittedName>
</protein>